<sequence>MRVFETELPGVGRRYSVTFPDGGQFVIVHRNDGRRRTYWRGDAEGDSEPLFELTESQARTIGELFDGSYFSPVAADLEDAFEEAPIRSIRIEPESPVAGETIRQTGMRSRTGASILAIRRGDDLLSNPDPDTTIRAGDTLVVVGTEDAYDELDRLLSR</sequence>
<dbReference type="Proteomes" id="UP001596461">
    <property type="component" value="Unassembled WGS sequence"/>
</dbReference>
<dbReference type="Pfam" id="PF25991">
    <property type="entry name" value="KhtT_N"/>
    <property type="match status" value="1"/>
</dbReference>
<dbReference type="InterPro" id="IPR026278">
    <property type="entry name" value="KhtT"/>
</dbReference>
<feature type="domain" description="RCK C-terminal" evidence="1">
    <location>
        <begin position="74"/>
        <end position="158"/>
    </location>
</feature>
<accession>A0ABD5WEB3</accession>
<name>A0ABD5WEB3_9EURY</name>
<dbReference type="AlphaFoldDB" id="A0ABD5WEB3"/>
<dbReference type="PROSITE" id="PS51202">
    <property type="entry name" value="RCK_C"/>
    <property type="match status" value="1"/>
</dbReference>
<dbReference type="Gene3D" id="3.30.70.1450">
    <property type="entry name" value="Regulator of K+ conductance, C-terminal domain"/>
    <property type="match status" value="1"/>
</dbReference>
<dbReference type="PANTHER" id="PTHR30445:SF8">
    <property type="entry name" value="K(+)_H(+) ANTIPORTER SUBUNIT KHTT"/>
    <property type="match status" value="1"/>
</dbReference>
<evidence type="ECO:0000259" key="1">
    <source>
        <dbReference type="PROSITE" id="PS51202"/>
    </source>
</evidence>
<evidence type="ECO:0000313" key="3">
    <source>
        <dbReference type="Proteomes" id="UP001596461"/>
    </source>
</evidence>
<dbReference type="InterPro" id="IPR058776">
    <property type="entry name" value="KhtT-like_N"/>
</dbReference>
<protein>
    <submittedName>
        <fullName evidence="2">Cation:proton antiporter regulatory subunit</fullName>
    </submittedName>
</protein>
<dbReference type="GeneID" id="81125896"/>
<evidence type="ECO:0000313" key="2">
    <source>
        <dbReference type="EMBL" id="MFC7068858.1"/>
    </source>
</evidence>
<proteinExistence type="predicted"/>
<dbReference type="SUPFAM" id="SSF116726">
    <property type="entry name" value="TrkA C-terminal domain-like"/>
    <property type="match status" value="1"/>
</dbReference>
<organism evidence="2 3">
    <name type="scientific">Halobaculum lipolyticum</name>
    <dbReference type="NCBI Taxonomy" id="3032001"/>
    <lineage>
        <taxon>Archaea</taxon>
        <taxon>Methanobacteriati</taxon>
        <taxon>Methanobacteriota</taxon>
        <taxon>Stenosarchaea group</taxon>
        <taxon>Halobacteria</taxon>
        <taxon>Halobacteriales</taxon>
        <taxon>Haloferacaceae</taxon>
        <taxon>Halobaculum</taxon>
    </lineage>
</organism>
<keyword evidence="3" id="KW-1185">Reference proteome</keyword>
<dbReference type="Pfam" id="PF02080">
    <property type="entry name" value="TrkA_C"/>
    <property type="match status" value="1"/>
</dbReference>
<reference evidence="2 3" key="1">
    <citation type="journal article" date="2019" name="Int. J. Syst. Evol. Microbiol.">
        <title>The Global Catalogue of Microorganisms (GCM) 10K type strain sequencing project: providing services to taxonomists for standard genome sequencing and annotation.</title>
        <authorList>
            <consortium name="The Broad Institute Genomics Platform"/>
            <consortium name="The Broad Institute Genome Sequencing Center for Infectious Disease"/>
            <person name="Wu L."/>
            <person name="Ma J."/>
        </authorList>
    </citation>
    <scope>NUCLEOTIDE SEQUENCE [LARGE SCALE GENOMIC DNA]</scope>
    <source>
        <strain evidence="2 3">DT31</strain>
    </source>
</reference>
<dbReference type="RefSeq" id="WP_284031033.1">
    <property type="nucleotide sequence ID" value="NZ_CP126154.1"/>
</dbReference>
<dbReference type="InterPro" id="IPR006037">
    <property type="entry name" value="RCK_C"/>
</dbReference>
<dbReference type="InterPro" id="IPR036721">
    <property type="entry name" value="RCK_C_sf"/>
</dbReference>
<dbReference type="EMBL" id="JBHTAH010000003">
    <property type="protein sequence ID" value="MFC7068858.1"/>
    <property type="molecule type" value="Genomic_DNA"/>
</dbReference>
<dbReference type="PIRSF" id="PIRSF005028">
    <property type="entry name" value="KhtT"/>
    <property type="match status" value="1"/>
</dbReference>
<dbReference type="PANTHER" id="PTHR30445">
    <property type="entry name" value="K(+)_H(+) ANTIPORTER SUBUNIT KHTT"/>
    <property type="match status" value="1"/>
</dbReference>
<gene>
    <name evidence="2" type="ORF">ACFQL9_04315</name>
</gene>
<dbReference type="InterPro" id="IPR050144">
    <property type="entry name" value="AAE_transporter"/>
</dbReference>
<comment type="caution">
    <text evidence="2">The sequence shown here is derived from an EMBL/GenBank/DDBJ whole genome shotgun (WGS) entry which is preliminary data.</text>
</comment>